<protein>
    <submittedName>
        <fullName evidence="3">VWA domain-containing protein</fullName>
    </submittedName>
</protein>
<dbReference type="InterPro" id="IPR036465">
    <property type="entry name" value="vWFA_dom_sf"/>
</dbReference>
<dbReference type="RefSeq" id="WP_344590197.1">
    <property type="nucleotide sequence ID" value="NZ_BAAARW010000012.1"/>
</dbReference>
<feature type="region of interest" description="Disordered" evidence="1">
    <location>
        <begin position="391"/>
        <end position="415"/>
    </location>
</feature>
<dbReference type="InterPro" id="IPR002035">
    <property type="entry name" value="VWF_A"/>
</dbReference>
<organism evidence="3 4">
    <name type="scientific">Actinomadura vinacea</name>
    <dbReference type="NCBI Taxonomy" id="115336"/>
    <lineage>
        <taxon>Bacteria</taxon>
        <taxon>Bacillati</taxon>
        <taxon>Actinomycetota</taxon>
        <taxon>Actinomycetes</taxon>
        <taxon>Streptosporangiales</taxon>
        <taxon>Thermomonosporaceae</taxon>
        <taxon>Actinomadura</taxon>
    </lineage>
</organism>
<name>A0ABN3J3U4_9ACTN</name>
<evidence type="ECO:0000313" key="4">
    <source>
        <dbReference type="Proteomes" id="UP001501231"/>
    </source>
</evidence>
<proteinExistence type="predicted"/>
<evidence type="ECO:0000313" key="3">
    <source>
        <dbReference type="EMBL" id="GAA2421750.1"/>
    </source>
</evidence>
<dbReference type="Gene3D" id="3.40.50.410">
    <property type="entry name" value="von Willebrand factor, type A domain"/>
    <property type="match status" value="1"/>
</dbReference>
<dbReference type="CDD" id="cd00198">
    <property type="entry name" value="vWFA"/>
    <property type="match status" value="1"/>
</dbReference>
<dbReference type="Proteomes" id="UP001501231">
    <property type="component" value="Unassembled WGS sequence"/>
</dbReference>
<feature type="domain" description="VWFA" evidence="2">
    <location>
        <begin position="467"/>
        <end position="649"/>
    </location>
</feature>
<dbReference type="SUPFAM" id="SSF53300">
    <property type="entry name" value="vWA-like"/>
    <property type="match status" value="1"/>
</dbReference>
<dbReference type="SMART" id="SM00327">
    <property type="entry name" value="VWA"/>
    <property type="match status" value="1"/>
</dbReference>
<evidence type="ECO:0000259" key="2">
    <source>
        <dbReference type="SMART" id="SM00327"/>
    </source>
</evidence>
<accession>A0ABN3J3U4</accession>
<keyword evidence="4" id="KW-1185">Reference proteome</keyword>
<sequence>MSRYRYGAYEDGPDPLAPPYDVRDALDAMGDSVLEGTRPEEALRDLLRRGLPGAEGRRSLDDLLRQVRERRQALRDQGRLDGTLEQARALLDTAIGQERAELFPDPSDDARLREAELDTLPQDTSQAIRRLSDYDWKSDAARATFEQLKDLLRKDILDSQFQGIKQALESQDPRAMERVKDMMAALNQMLEKDARGEHTQEDFDRFMGEYGDMFPDQPRNLEELVDSLARRAAAMDQLLASLSPEQRAELAGLMDQVMQDAGLAMEMARLNDALRARRPDLGWGTPERMSGEQPLGMADATTALAELADLAELEAALAQDYPGARLDDIDEEAVRRALGRRAVDDLDALRRIEAELERQGYLQRKRGKLELTPKAVRRLGDTALRRVFSQLTAGRQGDHDQRDAGQAGELTGSSREWRFGDEQPLDVVRTVGNAIRRNAMEAPGSGGGGVRLSVDDFEVQETERRSAAAVCLLVDLSYSMVLRGTWAAAKQTTLALHALVTSKFPQDAIQIIGFSNYARTLHPTEMAGLDWDMVQGTNLHHALMIAGRHLDRHPDFDPIVLVVTDGEPTAHLRPDGRSLFDYPPSPDTLVLTLAEVDKMTRRGACMNFFMLADDRRLVSFVEEVARRNGGRVFAPDAERLGQYVVSDYLRVRRGRR</sequence>
<evidence type="ECO:0000256" key="1">
    <source>
        <dbReference type="SAM" id="MobiDB-lite"/>
    </source>
</evidence>
<reference evidence="3 4" key="1">
    <citation type="journal article" date="2019" name="Int. J. Syst. Evol. Microbiol.">
        <title>The Global Catalogue of Microorganisms (GCM) 10K type strain sequencing project: providing services to taxonomists for standard genome sequencing and annotation.</title>
        <authorList>
            <consortium name="The Broad Institute Genomics Platform"/>
            <consortium name="The Broad Institute Genome Sequencing Center for Infectious Disease"/>
            <person name="Wu L."/>
            <person name="Ma J."/>
        </authorList>
    </citation>
    <scope>NUCLEOTIDE SEQUENCE [LARGE SCALE GENOMIC DNA]</scope>
    <source>
        <strain evidence="3 4">JCM 3325</strain>
    </source>
</reference>
<dbReference type="EMBL" id="BAAARW010000012">
    <property type="protein sequence ID" value="GAA2421750.1"/>
    <property type="molecule type" value="Genomic_DNA"/>
</dbReference>
<gene>
    <name evidence="3" type="ORF">GCM10010191_36740</name>
</gene>
<comment type="caution">
    <text evidence="3">The sequence shown here is derived from an EMBL/GenBank/DDBJ whole genome shotgun (WGS) entry which is preliminary data.</text>
</comment>